<reference evidence="2 3" key="1">
    <citation type="submission" date="2019-05" db="EMBL/GenBank/DDBJ databases">
        <title>Mycolicibacterium sphagni ENV482 genome assembly.</title>
        <authorList>
            <person name="Chen W."/>
            <person name="Faulkner N.W."/>
            <person name="Hyman M.R."/>
        </authorList>
    </citation>
    <scope>NUCLEOTIDE SEQUENCE [LARGE SCALE GENOMIC DNA]</scope>
    <source>
        <strain evidence="2 3">ENV482</strain>
    </source>
</reference>
<gene>
    <name evidence="2" type="ORF">FEG63_14150</name>
</gene>
<feature type="region of interest" description="Disordered" evidence="1">
    <location>
        <begin position="26"/>
        <end position="60"/>
    </location>
</feature>
<evidence type="ECO:0000313" key="3">
    <source>
        <dbReference type="Proteomes" id="UP000708347"/>
    </source>
</evidence>
<dbReference type="EMBL" id="VBSB01000008">
    <property type="protein sequence ID" value="NTY60689.1"/>
    <property type="molecule type" value="Genomic_DNA"/>
</dbReference>
<evidence type="ECO:0000313" key="2">
    <source>
        <dbReference type="EMBL" id="NTY60689.1"/>
    </source>
</evidence>
<comment type="caution">
    <text evidence="2">The sequence shown here is derived from an EMBL/GenBank/DDBJ whole genome shotgun (WGS) entry which is preliminary data.</text>
</comment>
<protein>
    <submittedName>
        <fullName evidence="2">YbaB/EbfC family DNA-binding protein</fullName>
    </submittedName>
</protein>
<name>A0ABX2JXZ8_9MYCO</name>
<dbReference type="GO" id="GO:0003677">
    <property type="term" value="F:DNA binding"/>
    <property type="evidence" value="ECO:0007669"/>
    <property type="project" value="UniProtKB-KW"/>
</dbReference>
<proteinExistence type="predicted"/>
<evidence type="ECO:0000256" key="1">
    <source>
        <dbReference type="SAM" id="MobiDB-lite"/>
    </source>
</evidence>
<feature type="compositionally biased region" description="Acidic residues" evidence="1">
    <location>
        <begin position="48"/>
        <end position="60"/>
    </location>
</feature>
<sequence>MNHADSTDRDDFAALDFTVDDDLADETGVDALDEYTPAEPEVAGAELEAQDEDDDDTADDGDILAAYTRTVTNPAGTVSVSALIDGSVRQIDLSPAVTKLSESQLIDEILVLAHLAQQQGLAGQHSYLRENEFVTGSMDALGVDGDDLLRDLMENGMGLPTPEQAAAEQAEVFAARYAGDND</sequence>
<organism evidence="2 3">
    <name type="scientific">Mycolicibacterium sphagni</name>
    <dbReference type="NCBI Taxonomy" id="1786"/>
    <lineage>
        <taxon>Bacteria</taxon>
        <taxon>Bacillati</taxon>
        <taxon>Actinomycetota</taxon>
        <taxon>Actinomycetes</taxon>
        <taxon>Mycobacteriales</taxon>
        <taxon>Mycobacteriaceae</taxon>
        <taxon>Mycolicibacterium</taxon>
    </lineage>
</organism>
<keyword evidence="2" id="KW-0238">DNA-binding</keyword>
<accession>A0ABX2JXZ8</accession>
<dbReference type="Proteomes" id="UP000708347">
    <property type="component" value="Unassembled WGS sequence"/>
</dbReference>
<dbReference type="RefSeq" id="WP_174398478.1">
    <property type="nucleotide sequence ID" value="NZ_VBSB01000008.1"/>
</dbReference>
<keyword evidence="3" id="KW-1185">Reference proteome</keyword>